<organism evidence="2 3">
    <name type="scientific">Thermoflexibacter ruber</name>
    <dbReference type="NCBI Taxonomy" id="1003"/>
    <lineage>
        <taxon>Bacteria</taxon>
        <taxon>Pseudomonadati</taxon>
        <taxon>Bacteroidota</taxon>
        <taxon>Cytophagia</taxon>
        <taxon>Cytophagales</taxon>
        <taxon>Thermoflexibacteraceae</taxon>
        <taxon>Thermoflexibacter</taxon>
    </lineage>
</organism>
<keyword evidence="3" id="KW-1185">Reference proteome</keyword>
<sequence>MPNPKFFNHILWILIFLVELARIFLQKFYSPHRVILTEEEITLVNNSSIGTLKFKDIDKIKYHDFGNALELKADIFKSMLIPLSSLSKESQALLFEKLSKSLEIRKIELPEILRLSPKEKI</sequence>
<evidence type="ECO:0000313" key="3">
    <source>
        <dbReference type="Proteomes" id="UP000199513"/>
    </source>
</evidence>
<reference evidence="2 3" key="1">
    <citation type="submission" date="2016-10" db="EMBL/GenBank/DDBJ databases">
        <authorList>
            <person name="de Groot N.N."/>
        </authorList>
    </citation>
    <scope>NUCLEOTIDE SEQUENCE [LARGE SCALE GENOMIC DNA]</scope>
    <source>
        <strain>GEY</strain>
        <strain evidence="3">DSM 9560</strain>
    </source>
</reference>
<dbReference type="Proteomes" id="UP000199513">
    <property type="component" value="Unassembled WGS sequence"/>
</dbReference>
<dbReference type="EMBL" id="FONY01000003">
    <property type="protein sequence ID" value="SFE55365.1"/>
    <property type="molecule type" value="Genomic_DNA"/>
</dbReference>
<evidence type="ECO:0000256" key="1">
    <source>
        <dbReference type="SAM" id="Phobius"/>
    </source>
</evidence>
<name>A0A1I2BGR5_9BACT</name>
<keyword evidence="1" id="KW-1133">Transmembrane helix</keyword>
<dbReference type="AlphaFoldDB" id="A0A1I2BGR5"/>
<accession>A0A1I2BGR5</accession>
<feature type="transmembrane region" description="Helical" evidence="1">
    <location>
        <begin position="6"/>
        <end position="25"/>
    </location>
</feature>
<keyword evidence="1" id="KW-0472">Membrane</keyword>
<gene>
    <name evidence="2" type="ORF">SAMN04488541_100310</name>
</gene>
<dbReference type="STRING" id="1003.SAMN04488541_100310"/>
<proteinExistence type="predicted"/>
<keyword evidence="1" id="KW-0812">Transmembrane</keyword>
<evidence type="ECO:0000313" key="2">
    <source>
        <dbReference type="EMBL" id="SFE55365.1"/>
    </source>
</evidence>
<protein>
    <submittedName>
        <fullName evidence="2">Uncharacterized protein</fullName>
    </submittedName>
</protein>